<reference evidence="2 3" key="1">
    <citation type="submission" date="2021-07" db="EMBL/GenBank/DDBJ databases">
        <title>The Aristolochia fimbriata genome: insights into angiosperm evolution, floral development and chemical biosynthesis.</title>
        <authorList>
            <person name="Jiao Y."/>
        </authorList>
    </citation>
    <scope>NUCLEOTIDE SEQUENCE [LARGE SCALE GENOMIC DNA]</scope>
    <source>
        <strain evidence="2">IBCAS-2021</strain>
        <tissue evidence="2">Leaf</tissue>
    </source>
</reference>
<comment type="caution">
    <text evidence="2">The sequence shown here is derived from an EMBL/GenBank/DDBJ whole genome shotgun (WGS) entry which is preliminary data.</text>
</comment>
<dbReference type="AlphaFoldDB" id="A0AAV7DS31"/>
<feature type="region of interest" description="Disordered" evidence="1">
    <location>
        <begin position="98"/>
        <end position="137"/>
    </location>
</feature>
<accession>A0AAV7DS31</accession>
<feature type="compositionally biased region" description="Polar residues" evidence="1">
    <location>
        <begin position="118"/>
        <end position="128"/>
    </location>
</feature>
<evidence type="ECO:0000256" key="1">
    <source>
        <dbReference type="SAM" id="MobiDB-lite"/>
    </source>
</evidence>
<proteinExistence type="predicted"/>
<protein>
    <submittedName>
        <fullName evidence="2">Uncharacterized protein</fullName>
    </submittedName>
</protein>
<dbReference type="EMBL" id="JAINDJ010000157">
    <property type="protein sequence ID" value="KAG9438356.1"/>
    <property type="molecule type" value="Genomic_DNA"/>
</dbReference>
<keyword evidence="3" id="KW-1185">Reference proteome</keyword>
<sequence>MADPDDPTQGPTSELFNCNNLNMRYWSWNYAAAGTGLALNGSWLRDLDCTHSNYQTREPPFLRAPSRNRTLILRHPSIPWINQVASSRDQRRLIAARSRVAPQHRAGASAVEQKLRRQTSFAKSTKSIGTARIHMGP</sequence>
<evidence type="ECO:0000313" key="3">
    <source>
        <dbReference type="Proteomes" id="UP000825729"/>
    </source>
</evidence>
<gene>
    <name evidence="2" type="ORF">H6P81_021692</name>
</gene>
<dbReference type="Proteomes" id="UP000825729">
    <property type="component" value="Unassembled WGS sequence"/>
</dbReference>
<organism evidence="2 3">
    <name type="scientific">Aristolochia fimbriata</name>
    <name type="common">White veined hardy Dutchman's pipe vine</name>
    <dbReference type="NCBI Taxonomy" id="158543"/>
    <lineage>
        <taxon>Eukaryota</taxon>
        <taxon>Viridiplantae</taxon>
        <taxon>Streptophyta</taxon>
        <taxon>Embryophyta</taxon>
        <taxon>Tracheophyta</taxon>
        <taxon>Spermatophyta</taxon>
        <taxon>Magnoliopsida</taxon>
        <taxon>Magnoliidae</taxon>
        <taxon>Piperales</taxon>
        <taxon>Aristolochiaceae</taxon>
        <taxon>Aristolochia</taxon>
    </lineage>
</organism>
<name>A0AAV7DS31_ARIFI</name>
<evidence type="ECO:0000313" key="2">
    <source>
        <dbReference type="EMBL" id="KAG9438356.1"/>
    </source>
</evidence>